<protein>
    <recommendedName>
        <fullName evidence="3">DUF8202 domain-containing protein</fullName>
    </recommendedName>
</protein>
<dbReference type="AlphaFoldDB" id="A0A6I3LNC8"/>
<dbReference type="Pfam" id="PF26628">
    <property type="entry name" value="DUF8202"/>
    <property type="match status" value="1"/>
</dbReference>
<evidence type="ECO:0000259" key="3">
    <source>
        <dbReference type="Pfam" id="PF26628"/>
    </source>
</evidence>
<proteinExistence type="predicted"/>
<feature type="chain" id="PRO_5026225047" description="DUF8202 domain-containing protein" evidence="2">
    <location>
        <begin position="24"/>
        <end position="1091"/>
    </location>
</feature>
<organism evidence="4 5">
    <name type="scientific">Myroides albus</name>
    <dbReference type="NCBI Taxonomy" id="2562892"/>
    <lineage>
        <taxon>Bacteria</taxon>
        <taxon>Pseudomonadati</taxon>
        <taxon>Bacteroidota</taxon>
        <taxon>Flavobacteriia</taxon>
        <taxon>Flavobacteriales</taxon>
        <taxon>Flavobacteriaceae</taxon>
        <taxon>Myroides</taxon>
    </lineage>
</organism>
<keyword evidence="2" id="KW-0732">Signal</keyword>
<name>A0A6I3LNC8_9FLAO</name>
<reference evidence="4 5" key="1">
    <citation type="submission" date="2019-11" db="EMBL/GenBank/DDBJ databases">
        <title>Genome of Strain BIT-d1.</title>
        <authorList>
            <person name="Yang Y."/>
        </authorList>
    </citation>
    <scope>NUCLEOTIDE SEQUENCE [LARGE SCALE GENOMIC DNA]</scope>
    <source>
        <strain evidence="4 5">BIT-d1</strain>
    </source>
</reference>
<dbReference type="Proteomes" id="UP000438760">
    <property type="component" value="Unassembled WGS sequence"/>
</dbReference>
<dbReference type="InterPro" id="IPR058515">
    <property type="entry name" value="DUF8202"/>
</dbReference>
<evidence type="ECO:0000313" key="4">
    <source>
        <dbReference type="EMBL" id="MTG99384.1"/>
    </source>
</evidence>
<keyword evidence="5" id="KW-1185">Reference proteome</keyword>
<gene>
    <name evidence="4" type="ORF">GJV76_14860</name>
</gene>
<evidence type="ECO:0000313" key="5">
    <source>
        <dbReference type="Proteomes" id="UP000438760"/>
    </source>
</evidence>
<comment type="caution">
    <text evidence="4">The sequence shown here is derived from an EMBL/GenBank/DDBJ whole genome shotgun (WGS) entry which is preliminary data.</text>
</comment>
<feature type="domain" description="DUF8202" evidence="3">
    <location>
        <begin position="269"/>
        <end position="433"/>
    </location>
</feature>
<dbReference type="EMBL" id="WMJX01000072">
    <property type="protein sequence ID" value="MTG99384.1"/>
    <property type="molecule type" value="Genomic_DNA"/>
</dbReference>
<dbReference type="RefSeq" id="WP_155093374.1">
    <property type="nucleotide sequence ID" value="NZ_CP102754.1"/>
</dbReference>
<feature type="signal peptide" evidence="2">
    <location>
        <begin position="1"/>
        <end position="23"/>
    </location>
</feature>
<dbReference type="OrthoDB" id="2582440at2"/>
<sequence>MFKYIYRFLVLLLIFFNPSELLAQVDYPGGVYGVQVWLKPDHSIKMYGQTTQVDGWANASVALQRNANFSFSNLTGTNSNSKPQKRPSFVKGSYKMNFNSALVFDGAHFLASNTGVPTTGELTVFAVYIALKEAGSTRMYYVGFGGTDPRGSSTRKPPLGFSPEKKDAKGGGRTFGPGYIDGEGGYVKNTTALQTSLLKEKDYTKFRFNGADFSEDKKGKSLPGPTSTYFKTDGGMTLGGASIHDSGGGPMGGQLGELIVYNRILTASEINKIESYLGTKYGITLDGVAYTSSTGNVFWPFGRTGIGYHNNVAGIFRDDNNTSISVSRSTAAGAVLTVNTIGTEFEAGVGVIHEVELPDDNTAIYWGSNQDDGGVSVPINEPGCDFNFALKDKFWKFKKTGLPKTTVEVRAGGESFAYQGPGYEVRMLVAKTEADAYAGRWLAVIPGTYVGGELEEHLFNLPLDQDELYITFGAKPSPGFCVGCSTNIAGNYKFSSQTWKSGSKSVTNLKATNGIRFDVDFKTFSNGTENGSMQMSGYPRVSNGTLLESRFKGVKGSDDNSAVTTIRFKDGATFAKFNIYGIDKTTLIADEVEVIGYCGDIAYNAILSFNTKDPSKQTFTIGGRKANGTKRSSITNKNAAAIVEFPHEVNRIVIKHNLHYRTSSRGYQNIAIGDFEFNCPRPANPNPDGIEYTLQAPAKVVSCTDFLYTFKVWNYACEARYVKIDDELPEGMTWVNEGVTSSQFAFNEAKFNNYGGTRVLSIDKVRLSPGTFTTITARVRFDDNAVPKIYENRGKLTYESLNEGKEITIESCDYNNFTECVSTKVEMIHQDRVLSPKIKLIPVSRRCYKDKGIITVKASIENPNPSIDFTDLNFTFTYNDDFIFKSFSSNFGNGTEVKEDGIHIVEGLSINGGKTLELTYEVQALDFLALIEVATGNKYTKPRDVPDEDIAKVVEFGAQLELVGNSEDECINASLEDAYVNLDPTIPFCGRDLSCYYPPVSGQITKKNSDFVMMTTLDRSKGESISTSDINAWLYLESKTKGFVPTRLSEAQIGAIVDPVAGMLVYDTTNKCLKFYDGTKWACILQSCPDN</sequence>
<evidence type="ECO:0000256" key="1">
    <source>
        <dbReference type="SAM" id="MobiDB-lite"/>
    </source>
</evidence>
<accession>A0A6I3LNC8</accession>
<evidence type="ECO:0000256" key="2">
    <source>
        <dbReference type="SAM" id="SignalP"/>
    </source>
</evidence>
<feature type="region of interest" description="Disordered" evidence="1">
    <location>
        <begin position="148"/>
        <end position="173"/>
    </location>
</feature>